<dbReference type="InterPro" id="IPR039317">
    <property type="entry name" value="TIC"/>
</dbReference>
<dbReference type="GO" id="GO:0042752">
    <property type="term" value="P:regulation of circadian rhythm"/>
    <property type="evidence" value="ECO:0007669"/>
    <property type="project" value="InterPro"/>
</dbReference>
<evidence type="ECO:0000256" key="1">
    <source>
        <dbReference type="SAM" id="MobiDB-lite"/>
    </source>
</evidence>
<evidence type="ECO:0000313" key="2">
    <source>
        <dbReference type="EMBL" id="KZV53170.1"/>
    </source>
</evidence>
<proteinExistence type="predicted"/>
<dbReference type="AlphaFoldDB" id="A0A2Z7D2D9"/>
<feature type="compositionally biased region" description="Low complexity" evidence="1">
    <location>
        <begin position="30"/>
        <end position="39"/>
    </location>
</feature>
<reference evidence="2 3" key="1">
    <citation type="journal article" date="2015" name="Proc. Natl. Acad. Sci. U.S.A.">
        <title>The resurrection genome of Boea hygrometrica: A blueprint for survival of dehydration.</title>
        <authorList>
            <person name="Xiao L."/>
            <person name="Yang G."/>
            <person name="Zhang L."/>
            <person name="Yang X."/>
            <person name="Zhao S."/>
            <person name="Ji Z."/>
            <person name="Zhou Q."/>
            <person name="Hu M."/>
            <person name="Wang Y."/>
            <person name="Chen M."/>
            <person name="Xu Y."/>
            <person name="Jin H."/>
            <person name="Xiao X."/>
            <person name="Hu G."/>
            <person name="Bao F."/>
            <person name="Hu Y."/>
            <person name="Wan P."/>
            <person name="Li L."/>
            <person name="Deng X."/>
            <person name="Kuang T."/>
            <person name="Xiang C."/>
            <person name="Zhu J.K."/>
            <person name="Oliver M.J."/>
            <person name="He Y."/>
        </authorList>
    </citation>
    <scope>NUCLEOTIDE SEQUENCE [LARGE SCALE GENOMIC DNA]</scope>
    <source>
        <strain evidence="3">cv. XS01</strain>
    </source>
</reference>
<protein>
    <submittedName>
        <fullName evidence="2">Uncharacterized protein</fullName>
    </submittedName>
</protein>
<gene>
    <name evidence="2" type="ORF">F511_27504</name>
</gene>
<feature type="region of interest" description="Disordered" evidence="1">
    <location>
        <begin position="1"/>
        <end position="39"/>
    </location>
</feature>
<keyword evidence="3" id="KW-1185">Reference proteome</keyword>
<evidence type="ECO:0000313" key="3">
    <source>
        <dbReference type="Proteomes" id="UP000250235"/>
    </source>
</evidence>
<dbReference type="PANTHER" id="PTHR34798">
    <property type="entry name" value="PROTEIN TIME FOR COFFEE"/>
    <property type="match status" value="1"/>
</dbReference>
<accession>A0A2Z7D2D9</accession>
<dbReference type="Proteomes" id="UP000250235">
    <property type="component" value="Unassembled WGS sequence"/>
</dbReference>
<dbReference type="EMBL" id="KQ990528">
    <property type="protein sequence ID" value="KZV53170.1"/>
    <property type="molecule type" value="Genomic_DNA"/>
</dbReference>
<dbReference type="PANTHER" id="PTHR34798:SF2">
    <property type="entry name" value="PROTEIN TIME FOR COFFEE"/>
    <property type="match status" value="1"/>
</dbReference>
<name>A0A2Z7D2D9_9LAMI</name>
<sequence length="138" mass="14054">MPRRRSEQPNQPAQQPPNVPPTSTGAVSLTTPATSTTATNDPAKAIAAATCNVKSGGLTSQGVIHAAQLAAQSAGALLPVGFSYAHPVPAAVPTKPSEHKQSAGCHKLARNADAIVCTPLSIIEPQPSSSRTLMSKKS</sequence>
<organism evidence="2 3">
    <name type="scientific">Dorcoceras hygrometricum</name>
    <dbReference type="NCBI Taxonomy" id="472368"/>
    <lineage>
        <taxon>Eukaryota</taxon>
        <taxon>Viridiplantae</taxon>
        <taxon>Streptophyta</taxon>
        <taxon>Embryophyta</taxon>
        <taxon>Tracheophyta</taxon>
        <taxon>Spermatophyta</taxon>
        <taxon>Magnoliopsida</taxon>
        <taxon>eudicotyledons</taxon>
        <taxon>Gunneridae</taxon>
        <taxon>Pentapetalae</taxon>
        <taxon>asterids</taxon>
        <taxon>lamiids</taxon>
        <taxon>Lamiales</taxon>
        <taxon>Gesneriaceae</taxon>
        <taxon>Didymocarpoideae</taxon>
        <taxon>Trichosporeae</taxon>
        <taxon>Loxocarpinae</taxon>
        <taxon>Dorcoceras</taxon>
    </lineage>
</organism>
<dbReference type="GO" id="GO:0005634">
    <property type="term" value="C:nucleus"/>
    <property type="evidence" value="ECO:0007669"/>
    <property type="project" value="TreeGrafter"/>
</dbReference>